<reference evidence="2 3" key="1">
    <citation type="submission" date="2023-01" db="EMBL/GenBank/DDBJ databases">
        <title>Exploring GABA producing Bacteroides strains toward improving mental health.</title>
        <authorList>
            <person name="Yousuf B."/>
            <person name="Bouhlel N.E."/>
            <person name="Mottawea W."/>
            <person name="Hammami R."/>
        </authorList>
    </citation>
    <scope>NUCLEOTIDE SEQUENCE [LARGE SCALE GENOMIC DNA]</scope>
    <source>
        <strain evidence="2 3">UO.H1054</strain>
    </source>
</reference>
<comment type="caution">
    <text evidence="2">The sequence shown here is derived from an EMBL/GenBank/DDBJ whole genome shotgun (WGS) entry which is preliminary data.</text>
</comment>
<dbReference type="EMBL" id="JAQPYS010000086">
    <property type="protein sequence ID" value="MDC7138047.1"/>
    <property type="molecule type" value="Genomic_DNA"/>
</dbReference>
<evidence type="ECO:0000313" key="3">
    <source>
        <dbReference type="Proteomes" id="UP001215398"/>
    </source>
</evidence>
<keyword evidence="1" id="KW-0472">Membrane</keyword>
<feature type="transmembrane region" description="Helical" evidence="1">
    <location>
        <begin position="319"/>
        <end position="337"/>
    </location>
</feature>
<accession>A0ABT5HBT2</accession>
<feature type="transmembrane region" description="Helical" evidence="1">
    <location>
        <begin position="344"/>
        <end position="361"/>
    </location>
</feature>
<feature type="transmembrane region" description="Helical" evidence="1">
    <location>
        <begin position="367"/>
        <end position="388"/>
    </location>
</feature>
<evidence type="ECO:0000256" key="1">
    <source>
        <dbReference type="SAM" id="Phobius"/>
    </source>
</evidence>
<dbReference type="RefSeq" id="WP_272721084.1">
    <property type="nucleotide sequence ID" value="NZ_JAQPYS010000086.1"/>
</dbReference>
<feature type="transmembrane region" description="Helical" evidence="1">
    <location>
        <begin position="408"/>
        <end position="425"/>
    </location>
</feature>
<feature type="transmembrane region" description="Helical" evidence="1">
    <location>
        <begin position="203"/>
        <end position="226"/>
    </location>
</feature>
<keyword evidence="3" id="KW-1185">Reference proteome</keyword>
<sequence>MMKNVIQSVQKHKFIYVLIAVILYQIVCALQGFDLSDEGWGMYFYQQIFKNPECVVAQMPYWVTGVIGGGWNLLFPEGGFFGTRMLGVIMVTGTFCISYVFLRKSIDSGWLLVGLVAQILIVAGDPKPYGYNSLTAFIILLVIIVFWRGLEKDKSLWLFLGGILLGVNIFVRIPNFAILPIVLVIPAYLYWKTGKIQLFTRQVWVTVLGVIVGTFVVIMAMSYWGYWPLFMEAITGVTNSVTDETNSHEFGRLVVRYTKNYWGIISVGSLLVLFGGAYVWLRNLLKIKWMGWLLSFLFLCAWIYADLRMHTALRSNDMYFAQFISYAGSILILIHFNKNKNFRLRYIALTTLFMLIFMPLGSDQGIITMWTSSWLGLPLGAAYLYRLFSGQIYWHKKLERFSSNKEYIELYLSIIFVAYIAAGIYKVDNWAYYDPNGRLEKVHSIHNRYCRNIYTISYRANLINELLPVLEKYVKPDDYLLIYNFMPGLNYMTDTRSYISNAWLWCLSGNELEQQFQASEVKNKPLPVVLIQNFRATNSWGEYDPHFTDINQVPNNPLSRSDQIRAVNDFLDRNHYKKVWTNQYFDILLPGS</sequence>
<name>A0ABT5HBT2_9BACE</name>
<evidence type="ECO:0008006" key="4">
    <source>
        <dbReference type="Google" id="ProtNLM"/>
    </source>
</evidence>
<evidence type="ECO:0000313" key="2">
    <source>
        <dbReference type="EMBL" id="MDC7138047.1"/>
    </source>
</evidence>
<dbReference type="Proteomes" id="UP001215398">
    <property type="component" value="Unassembled WGS sequence"/>
</dbReference>
<feature type="transmembrane region" description="Helical" evidence="1">
    <location>
        <begin position="81"/>
        <end position="102"/>
    </location>
</feature>
<protein>
    <recommendedName>
        <fullName evidence="4">Glycosyltransferase RgtA/B/C/D-like domain-containing protein</fullName>
    </recommendedName>
</protein>
<feature type="transmembrane region" description="Helical" evidence="1">
    <location>
        <begin position="109"/>
        <end position="124"/>
    </location>
</feature>
<feature type="transmembrane region" description="Helical" evidence="1">
    <location>
        <begin position="289"/>
        <end position="307"/>
    </location>
</feature>
<keyword evidence="1" id="KW-1133">Transmembrane helix</keyword>
<organism evidence="2 3">
    <name type="scientific">Bacteroides zhangwenhongii</name>
    <dbReference type="NCBI Taxonomy" id="2650157"/>
    <lineage>
        <taxon>Bacteria</taxon>
        <taxon>Pseudomonadati</taxon>
        <taxon>Bacteroidota</taxon>
        <taxon>Bacteroidia</taxon>
        <taxon>Bacteroidales</taxon>
        <taxon>Bacteroidaceae</taxon>
        <taxon>Bacteroides</taxon>
    </lineage>
</organism>
<gene>
    <name evidence="2" type="ORF">PQG98_17115</name>
</gene>
<feature type="transmembrane region" description="Helical" evidence="1">
    <location>
        <begin position="176"/>
        <end position="191"/>
    </location>
</feature>
<feature type="transmembrane region" description="Helical" evidence="1">
    <location>
        <begin position="14"/>
        <end position="33"/>
    </location>
</feature>
<proteinExistence type="predicted"/>
<keyword evidence="1" id="KW-0812">Transmembrane</keyword>
<feature type="transmembrane region" description="Helical" evidence="1">
    <location>
        <begin position="130"/>
        <end position="147"/>
    </location>
</feature>
<feature type="transmembrane region" description="Helical" evidence="1">
    <location>
        <begin position="261"/>
        <end position="280"/>
    </location>
</feature>